<organism evidence="5 6">
    <name type="scientific">Paenarthrobacter nitroguajacolicus</name>
    <name type="common">Arthrobacter nitroguajacolicus</name>
    <dbReference type="NCBI Taxonomy" id="211146"/>
    <lineage>
        <taxon>Bacteria</taxon>
        <taxon>Bacillati</taxon>
        <taxon>Actinomycetota</taxon>
        <taxon>Actinomycetes</taxon>
        <taxon>Micrococcales</taxon>
        <taxon>Micrococcaceae</taxon>
        <taxon>Paenarthrobacter</taxon>
    </lineage>
</organism>
<dbReference type="OrthoDB" id="1099523at2"/>
<dbReference type="InterPro" id="IPR016047">
    <property type="entry name" value="M23ase_b-sheet_dom"/>
</dbReference>
<dbReference type="AlphaFoldDB" id="A0A558H113"/>
<keyword evidence="3" id="KW-1133">Transmembrane helix</keyword>
<dbReference type="Pfam" id="PF01551">
    <property type="entry name" value="Peptidase_M23"/>
    <property type="match status" value="1"/>
</dbReference>
<keyword evidence="3" id="KW-0472">Membrane</keyword>
<dbReference type="CDD" id="cd12797">
    <property type="entry name" value="M23_peptidase"/>
    <property type="match status" value="1"/>
</dbReference>
<protein>
    <submittedName>
        <fullName evidence="5">M23 family metallopeptidase</fullName>
    </submittedName>
</protein>
<dbReference type="PANTHER" id="PTHR21666">
    <property type="entry name" value="PEPTIDASE-RELATED"/>
    <property type="match status" value="1"/>
</dbReference>
<sequence>MGKHHDSDRAINLIRAAGFHRVLIAGSLAILAFFAFGFQPLSSVPAGSVNGALAQGVVGPTALGTLVPPEAETLVIDAMPEPPEQLPGTPMVYFDRAMIRTVSKDGSTGLTVASAGLSRPPTGALYAPLEVLNPSSSYGYRYSPLTGLAGEFHWGQDYAAPCGTRVYAADAGVVRAVGWHIWGGGNRVEIEHGNGLVTTYNHLQAIGVTKGQSVRVGEVIAQVGTTGWSTGCHLHFETIVNGLHTNPNGWTYLPMRQIDPLQNIAMVNYQPGAGSSTSSAPQWAVPVADGTNRAVIGGEHEEPVAPPVVVPPATTPPATQTPNTPPATTTPPATQTPTPSQTPTATPSPSATATPTPTPTATATPTPTATATPTPTVTPTPTATATTPASSTSAPATTSVAPAATTTTAPAPAAVVPPAAPAAPAPAAPAPAAPAVVAPAPAAVPAAPAPAPAVTKAVAPAPAPATPVAPAPAPTPVAVLPQTIPAVVLPPGYTLVGTDKVKLPNGTIVPLSTLILPTP</sequence>
<feature type="compositionally biased region" description="Pro residues" evidence="2">
    <location>
        <begin position="304"/>
        <end position="315"/>
    </location>
</feature>
<dbReference type="InterPro" id="IPR011055">
    <property type="entry name" value="Dup_hybrid_motif"/>
</dbReference>
<evidence type="ECO:0000256" key="2">
    <source>
        <dbReference type="SAM" id="MobiDB-lite"/>
    </source>
</evidence>
<reference evidence="5 6" key="1">
    <citation type="submission" date="2019-07" db="EMBL/GenBank/DDBJ databases">
        <title>Diversity of Bacteria from Kongsfjorden, Arctic.</title>
        <authorList>
            <person name="Yu Y."/>
        </authorList>
    </citation>
    <scope>NUCLEOTIDE SEQUENCE [LARGE SCALE GENOMIC DNA]</scope>
    <source>
        <strain evidence="5 6">SM1928</strain>
    </source>
</reference>
<dbReference type="PANTHER" id="PTHR21666:SF289">
    <property type="entry name" value="L-ALA--D-GLU ENDOPEPTIDASE"/>
    <property type="match status" value="1"/>
</dbReference>
<evidence type="ECO:0000259" key="4">
    <source>
        <dbReference type="Pfam" id="PF01551"/>
    </source>
</evidence>
<evidence type="ECO:0000313" key="6">
    <source>
        <dbReference type="Proteomes" id="UP000316500"/>
    </source>
</evidence>
<dbReference type="InterPro" id="IPR050570">
    <property type="entry name" value="Cell_wall_metabolism_enzyme"/>
</dbReference>
<feature type="transmembrane region" description="Helical" evidence="3">
    <location>
        <begin position="21"/>
        <end position="38"/>
    </location>
</feature>
<evidence type="ECO:0000313" key="5">
    <source>
        <dbReference type="EMBL" id="TVU62782.1"/>
    </source>
</evidence>
<dbReference type="RefSeq" id="WP_144650175.1">
    <property type="nucleotide sequence ID" value="NZ_VNFK01000007.1"/>
</dbReference>
<feature type="domain" description="M23ase beta-sheet core" evidence="4">
    <location>
        <begin position="152"/>
        <end position="247"/>
    </location>
</feature>
<dbReference type="EMBL" id="VNFK01000007">
    <property type="protein sequence ID" value="TVU62782.1"/>
    <property type="molecule type" value="Genomic_DNA"/>
</dbReference>
<name>A0A558H113_PAENT</name>
<proteinExistence type="predicted"/>
<accession>A0A558H113</accession>
<dbReference type="Gene3D" id="2.70.70.10">
    <property type="entry name" value="Glucose Permease (Domain IIA)"/>
    <property type="match status" value="1"/>
</dbReference>
<keyword evidence="3" id="KW-0812">Transmembrane</keyword>
<evidence type="ECO:0000256" key="3">
    <source>
        <dbReference type="SAM" id="Phobius"/>
    </source>
</evidence>
<dbReference type="SUPFAM" id="SSF51261">
    <property type="entry name" value="Duplicated hybrid motif"/>
    <property type="match status" value="1"/>
</dbReference>
<dbReference type="GO" id="GO:0004222">
    <property type="term" value="F:metalloendopeptidase activity"/>
    <property type="evidence" value="ECO:0007669"/>
    <property type="project" value="TreeGrafter"/>
</dbReference>
<feature type="region of interest" description="Disordered" evidence="2">
    <location>
        <begin position="302"/>
        <end position="405"/>
    </location>
</feature>
<gene>
    <name evidence="5" type="ORF">FQP90_11175</name>
</gene>
<evidence type="ECO:0000256" key="1">
    <source>
        <dbReference type="ARBA" id="ARBA00022729"/>
    </source>
</evidence>
<keyword evidence="1" id="KW-0732">Signal</keyword>
<comment type="caution">
    <text evidence="5">The sequence shown here is derived from an EMBL/GenBank/DDBJ whole genome shotgun (WGS) entry which is preliminary data.</text>
</comment>
<feature type="compositionally biased region" description="Low complexity" evidence="2">
    <location>
        <begin position="330"/>
        <end position="405"/>
    </location>
</feature>
<dbReference type="Proteomes" id="UP000316500">
    <property type="component" value="Unassembled WGS sequence"/>
</dbReference>